<dbReference type="EMBL" id="MK500584">
    <property type="protein sequence ID" value="QBK92815.1"/>
    <property type="molecule type" value="Genomic_DNA"/>
</dbReference>
<name>A0A481ZBH2_9VIRU</name>
<proteinExistence type="predicted"/>
<gene>
    <name evidence="1" type="ORF">LCPAC401_04530</name>
</gene>
<protein>
    <submittedName>
        <fullName evidence="1">Uncharacterized protein</fullName>
    </submittedName>
</protein>
<accession>A0A481ZBH2</accession>
<sequence>MSITDEIMFKVMKSFSNKGGSLHEDDEVFMQGVEGVLTEMLELMKADEEFFNKVKDFVRPKEEE</sequence>
<reference evidence="1" key="1">
    <citation type="journal article" date="2019" name="MBio">
        <title>Virus Genomes from Deep Sea Sediments Expand the Ocean Megavirome and Support Independent Origins of Viral Gigantism.</title>
        <authorList>
            <person name="Backstrom D."/>
            <person name="Yutin N."/>
            <person name="Jorgensen S.L."/>
            <person name="Dharamshi J."/>
            <person name="Homa F."/>
            <person name="Zaremba-Niedwiedzka K."/>
            <person name="Spang A."/>
            <person name="Wolf Y.I."/>
            <person name="Koonin E.V."/>
            <person name="Ettema T.J."/>
        </authorList>
    </citation>
    <scope>NUCLEOTIDE SEQUENCE</scope>
</reference>
<organism evidence="1">
    <name type="scientific">Pithovirus LCPAC401</name>
    <dbReference type="NCBI Taxonomy" id="2506595"/>
    <lineage>
        <taxon>Viruses</taxon>
        <taxon>Pithoviruses</taxon>
    </lineage>
</organism>
<evidence type="ECO:0000313" key="1">
    <source>
        <dbReference type="EMBL" id="QBK92815.1"/>
    </source>
</evidence>